<evidence type="ECO:0000313" key="2">
    <source>
        <dbReference type="Proteomes" id="UP000789508"/>
    </source>
</evidence>
<comment type="caution">
    <text evidence="1">The sequence shown here is derived from an EMBL/GenBank/DDBJ whole genome shotgun (WGS) entry which is preliminary data.</text>
</comment>
<name>A0A9N9J2R3_9GLOM</name>
<gene>
    <name evidence="1" type="ORF">ALEPTO_LOCUS13683</name>
</gene>
<dbReference type="AlphaFoldDB" id="A0A9N9J2R3"/>
<accession>A0A9N9J2R3</accession>
<proteinExistence type="predicted"/>
<dbReference type="EMBL" id="CAJVPS010046420">
    <property type="protein sequence ID" value="CAG8761196.1"/>
    <property type="molecule type" value="Genomic_DNA"/>
</dbReference>
<dbReference type="Proteomes" id="UP000789508">
    <property type="component" value="Unassembled WGS sequence"/>
</dbReference>
<reference evidence="1" key="1">
    <citation type="submission" date="2021-06" db="EMBL/GenBank/DDBJ databases">
        <authorList>
            <person name="Kallberg Y."/>
            <person name="Tangrot J."/>
            <person name="Rosling A."/>
        </authorList>
    </citation>
    <scope>NUCLEOTIDE SEQUENCE</scope>
    <source>
        <strain evidence="1">FL130A</strain>
    </source>
</reference>
<feature type="non-terminal residue" evidence="1">
    <location>
        <position position="1"/>
    </location>
</feature>
<protein>
    <submittedName>
        <fullName evidence="1">2706_t:CDS:1</fullName>
    </submittedName>
</protein>
<sequence>SSLNSDTLEDFMALSFLFLLPDLLGISFSDIARGAPSVSTRSAAVSNATQTDSI</sequence>
<organism evidence="1 2">
    <name type="scientific">Ambispora leptoticha</name>
    <dbReference type="NCBI Taxonomy" id="144679"/>
    <lineage>
        <taxon>Eukaryota</taxon>
        <taxon>Fungi</taxon>
        <taxon>Fungi incertae sedis</taxon>
        <taxon>Mucoromycota</taxon>
        <taxon>Glomeromycotina</taxon>
        <taxon>Glomeromycetes</taxon>
        <taxon>Archaeosporales</taxon>
        <taxon>Ambisporaceae</taxon>
        <taxon>Ambispora</taxon>
    </lineage>
</organism>
<keyword evidence="2" id="KW-1185">Reference proteome</keyword>
<evidence type="ECO:0000313" key="1">
    <source>
        <dbReference type="EMBL" id="CAG8761196.1"/>
    </source>
</evidence>
<feature type="non-terminal residue" evidence="1">
    <location>
        <position position="54"/>
    </location>
</feature>